<feature type="compositionally biased region" description="Polar residues" evidence="5">
    <location>
        <begin position="51"/>
        <end position="66"/>
    </location>
</feature>
<dbReference type="PANTHER" id="PTHR48102">
    <property type="entry name" value="ATP-DEPENDENT CLP PROTEASE ATP-BINDING SUBUNIT CLPX-LIKE, MITOCHONDRIAL-RELATED"/>
    <property type="match status" value="1"/>
</dbReference>
<evidence type="ECO:0000256" key="1">
    <source>
        <dbReference type="ARBA" id="ARBA00009771"/>
    </source>
</evidence>
<keyword evidence="8" id="KW-0378">Hydrolase</keyword>
<feature type="domain" description="AAA+ ATPase" evidence="6">
    <location>
        <begin position="165"/>
        <end position="448"/>
    </location>
</feature>
<dbReference type="SMART" id="SM01086">
    <property type="entry name" value="ClpB_D2-small"/>
    <property type="match status" value="1"/>
</dbReference>
<dbReference type="NCBIfam" id="TIGR00390">
    <property type="entry name" value="hslU"/>
    <property type="match status" value="1"/>
</dbReference>
<evidence type="ECO:0000313" key="9">
    <source>
        <dbReference type="Proteomes" id="UP000693970"/>
    </source>
</evidence>
<proteinExistence type="inferred from homology"/>
<evidence type="ECO:0000313" key="8">
    <source>
        <dbReference type="EMBL" id="KAG7349664.1"/>
    </source>
</evidence>
<comment type="caution">
    <text evidence="8">The sequence shown here is derived from an EMBL/GenBank/DDBJ whole genome shotgun (WGS) entry which is preliminary data.</text>
</comment>
<dbReference type="PANTHER" id="PTHR48102:SF3">
    <property type="entry name" value="ATP-DEPENDENT PROTEASE ATPASE SUBUNIT HSLU"/>
    <property type="match status" value="1"/>
</dbReference>
<evidence type="ECO:0000259" key="7">
    <source>
        <dbReference type="SMART" id="SM01086"/>
    </source>
</evidence>
<dbReference type="EMBL" id="JAGRRH010000019">
    <property type="protein sequence ID" value="KAG7349664.1"/>
    <property type="molecule type" value="Genomic_DNA"/>
</dbReference>
<dbReference type="InterPro" id="IPR019489">
    <property type="entry name" value="Clp_ATPase_C"/>
</dbReference>
<dbReference type="InterPro" id="IPR003959">
    <property type="entry name" value="ATPase_AAA_core"/>
</dbReference>
<dbReference type="Pfam" id="PF07724">
    <property type="entry name" value="AAA_2"/>
    <property type="match status" value="1"/>
</dbReference>
<dbReference type="Proteomes" id="UP000693970">
    <property type="component" value="Unassembled WGS sequence"/>
</dbReference>
<dbReference type="GO" id="GO:0005524">
    <property type="term" value="F:ATP binding"/>
    <property type="evidence" value="ECO:0007669"/>
    <property type="project" value="UniProtKB-KW"/>
</dbReference>
<protein>
    <submittedName>
        <fullName evidence="8">ATP-dependent protease ATP-binding subunit HslU</fullName>
    </submittedName>
</protein>
<reference evidence="8" key="1">
    <citation type="journal article" date="2021" name="Sci. Rep.">
        <title>Diploid genomic architecture of Nitzschia inconspicua, an elite biomass production diatom.</title>
        <authorList>
            <person name="Oliver A."/>
            <person name="Podell S."/>
            <person name="Pinowska A."/>
            <person name="Traller J.C."/>
            <person name="Smith S.R."/>
            <person name="McClure R."/>
            <person name="Beliaev A."/>
            <person name="Bohutskyi P."/>
            <person name="Hill E.A."/>
            <person name="Rabines A."/>
            <person name="Zheng H."/>
            <person name="Allen L.Z."/>
            <person name="Kuo A."/>
            <person name="Grigoriev I.V."/>
            <person name="Allen A.E."/>
            <person name="Hazlebeck D."/>
            <person name="Allen E.E."/>
        </authorList>
    </citation>
    <scope>NUCLEOTIDE SEQUENCE</scope>
    <source>
        <strain evidence="8">Hildebrandi</strain>
    </source>
</reference>
<dbReference type="InterPro" id="IPR003593">
    <property type="entry name" value="AAA+_ATPase"/>
</dbReference>
<feature type="domain" description="Clp ATPase C-terminal" evidence="7">
    <location>
        <begin position="447"/>
        <end position="542"/>
    </location>
</feature>
<evidence type="ECO:0000256" key="5">
    <source>
        <dbReference type="SAM" id="MobiDB-lite"/>
    </source>
</evidence>
<dbReference type="Pfam" id="PF00004">
    <property type="entry name" value="AAA"/>
    <property type="match status" value="1"/>
</dbReference>
<sequence>MLATTRSLTRKAMANAGSIAVGSQSSICCNSPSVIASCRVTVPSATTTRATYHPSTTFSRGFSTVPTDDGEDTKEEKGTSDTTPTPDKTTEDYASTSLPPPPPPPSATSKTVENELKKNLKPSEIVESLNRHIVGQHDAKRAVAIAMRNRWRRRQLSDELRKEVTPRNVLLVGPTGCGKTEVARRMAMLNDAPFIKVEATKFTEVGYHGRDVDQIIRDLMDVAMQLAKKQHTETFKEQAELMAEERILDILSGPSSDAAARGRDSFREMLRQGLLDEQEIEIDVPNNKPNQADVDQNNPQIVAISDMMQRFAGGGKKPPTERKKLPISEAKGVILEIELERLLETVDLKKSAVSAVEESGIVFIDEIDKICSPREGFSSRSADASAEGVQRDLLPLIEGTTINTKHGNVNTDYILFIASGAFHAVKVSDLLPELQGRLPIRVELAGLTEDDLYKILTEPVANLIRQQVELIGAEGVDLVFEDEAIREIARMAALLNKTVENIGARRLHTVLERIMENISYDAAELDEGAKVIVDKATVQDRLKDVTMKADVSRYIL</sequence>
<evidence type="ECO:0000259" key="6">
    <source>
        <dbReference type="SMART" id="SM00382"/>
    </source>
</evidence>
<dbReference type="GO" id="GO:0051603">
    <property type="term" value="P:proteolysis involved in protein catabolic process"/>
    <property type="evidence" value="ECO:0007669"/>
    <property type="project" value="TreeGrafter"/>
</dbReference>
<name>A0A9K3PLS1_9STRA</name>
<dbReference type="InterPro" id="IPR004491">
    <property type="entry name" value="HslU"/>
</dbReference>
<dbReference type="FunFam" id="3.40.50.300:FF:000220">
    <property type="entry name" value="ATP-dependent protease ATPase subunit HslU"/>
    <property type="match status" value="1"/>
</dbReference>
<dbReference type="AlphaFoldDB" id="A0A9K3PLS1"/>
<evidence type="ECO:0000256" key="3">
    <source>
        <dbReference type="ARBA" id="ARBA00022840"/>
    </source>
</evidence>
<dbReference type="OrthoDB" id="1721884at2759"/>
<comment type="similarity">
    <text evidence="1">Belongs to the ClpX chaperone family. HslU subfamily.</text>
</comment>
<dbReference type="GO" id="GO:0016887">
    <property type="term" value="F:ATP hydrolysis activity"/>
    <property type="evidence" value="ECO:0007669"/>
    <property type="project" value="InterPro"/>
</dbReference>
<accession>A0A9K3PLS1</accession>
<keyword evidence="9" id="KW-1185">Reference proteome</keyword>
<evidence type="ECO:0000256" key="4">
    <source>
        <dbReference type="ARBA" id="ARBA00023186"/>
    </source>
</evidence>
<keyword evidence="8" id="KW-0645">Protease</keyword>
<dbReference type="NCBIfam" id="NF003544">
    <property type="entry name" value="PRK05201.1"/>
    <property type="match status" value="1"/>
</dbReference>
<keyword evidence="2" id="KW-0547">Nucleotide-binding</keyword>
<dbReference type="InterPro" id="IPR050052">
    <property type="entry name" value="ATP-dep_Clp_protease_ClpX"/>
</dbReference>
<organism evidence="8 9">
    <name type="scientific">Nitzschia inconspicua</name>
    <dbReference type="NCBI Taxonomy" id="303405"/>
    <lineage>
        <taxon>Eukaryota</taxon>
        <taxon>Sar</taxon>
        <taxon>Stramenopiles</taxon>
        <taxon>Ochrophyta</taxon>
        <taxon>Bacillariophyta</taxon>
        <taxon>Bacillariophyceae</taxon>
        <taxon>Bacillariophycidae</taxon>
        <taxon>Bacillariales</taxon>
        <taxon>Bacillariaceae</taxon>
        <taxon>Nitzschia</taxon>
    </lineage>
</organism>
<gene>
    <name evidence="8" type="ORF">IV203_012261</name>
</gene>
<keyword evidence="3 8" id="KW-0067">ATP-binding</keyword>
<dbReference type="GO" id="GO:0008233">
    <property type="term" value="F:peptidase activity"/>
    <property type="evidence" value="ECO:0007669"/>
    <property type="project" value="UniProtKB-KW"/>
</dbReference>
<feature type="region of interest" description="Disordered" evidence="5">
    <location>
        <begin position="51"/>
        <end position="115"/>
    </location>
</feature>
<dbReference type="GO" id="GO:0009376">
    <property type="term" value="C:HslUV protease complex"/>
    <property type="evidence" value="ECO:0007669"/>
    <property type="project" value="InterPro"/>
</dbReference>
<evidence type="ECO:0000256" key="2">
    <source>
        <dbReference type="ARBA" id="ARBA00022741"/>
    </source>
</evidence>
<dbReference type="SMART" id="SM00382">
    <property type="entry name" value="AAA"/>
    <property type="match status" value="1"/>
</dbReference>
<reference evidence="8" key="2">
    <citation type="submission" date="2021-04" db="EMBL/GenBank/DDBJ databases">
        <authorList>
            <person name="Podell S."/>
        </authorList>
    </citation>
    <scope>NUCLEOTIDE SEQUENCE</scope>
    <source>
        <strain evidence="8">Hildebrandi</strain>
    </source>
</reference>
<keyword evidence="4" id="KW-0143">Chaperone</keyword>